<name>A0A941IER6_9BURK</name>
<reference evidence="11" key="1">
    <citation type="submission" date="2021-04" db="EMBL/GenBank/DDBJ databases">
        <title>novel species isolated from subtropical streams in China.</title>
        <authorList>
            <person name="Lu H."/>
        </authorList>
    </citation>
    <scope>NUCLEOTIDE SEQUENCE</scope>
    <source>
        <strain evidence="11">FT137W</strain>
    </source>
</reference>
<gene>
    <name evidence="11" type="ORF">KDM90_06620</name>
</gene>
<comment type="similarity">
    <text evidence="3">Belongs to the FKBP-type PPIase family.</text>
</comment>
<proteinExistence type="inferred from homology"/>
<sequence length="157" mass="17135">MKIDKDSAVTIRLSVIDGKGKVLESGKTPVAYLHGYDNLLPKIEEALQGQEIGFKASMDLTPEDAFGLRDESLLRTISKKDFPPGIKVGGMMQGYNDAGEETVYTVLKVKGDQVMLDGNHPLAGSSLKVSVQVLEIRPATAEEIAHGHVHGEHWHHH</sequence>
<dbReference type="InterPro" id="IPR001179">
    <property type="entry name" value="PPIase_FKBP_dom"/>
</dbReference>
<dbReference type="Proteomes" id="UP000678545">
    <property type="component" value="Unassembled WGS sequence"/>
</dbReference>
<dbReference type="GO" id="GO:0005737">
    <property type="term" value="C:cytoplasm"/>
    <property type="evidence" value="ECO:0007669"/>
    <property type="project" value="UniProtKB-SubCell"/>
</dbReference>
<dbReference type="AlphaFoldDB" id="A0A941IER6"/>
<dbReference type="EC" id="5.2.1.8" evidence="9"/>
<comment type="subcellular location">
    <subcellularLocation>
        <location evidence="2">Cytoplasm</location>
    </subcellularLocation>
</comment>
<keyword evidence="4" id="KW-0963">Cytoplasm</keyword>
<dbReference type="PANTHER" id="PTHR47861:SF3">
    <property type="entry name" value="FKBP-TYPE PEPTIDYL-PROLYL CIS-TRANS ISOMERASE SLYD"/>
    <property type="match status" value="1"/>
</dbReference>
<evidence type="ECO:0000256" key="8">
    <source>
        <dbReference type="ARBA" id="ARBA00037071"/>
    </source>
</evidence>
<keyword evidence="7 9" id="KW-0413">Isomerase</keyword>
<dbReference type="SUPFAM" id="SSF54534">
    <property type="entry name" value="FKBP-like"/>
    <property type="match status" value="1"/>
</dbReference>
<keyword evidence="6" id="KW-0143">Chaperone</keyword>
<dbReference type="PANTHER" id="PTHR47861">
    <property type="entry name" value="FKBP-TYPE PEPTIDYL-PROLYL CIS-TRANS ISOMERASE SLYD"/>
    <property type="match status" value="1"/>
</dbReference>
<evidence type="ECO:0000256" key="9">
    <source>
        <dbReference type="PROSITE-ProRule" id="PRU00277"/>
    </source>
</evidence>
<feature type="domain" description="PPIase FKBP-type" evidence="10">
    <location>
        <begin position="6"/>
        <end position="84"/>
    </location>
</feature>
<comment type="caution">
    <text evidence="11">The sequence shown here is derived from an EMBL/GenBank/DDBJ whole genome shotgun (WGS) entry which is preliminary data.</text>
</comment>
<evidence type="ECO:0000256" key="1">
    <source>
        <dbReference type="ARBA" id="ARBA00000971"/>
    </source>
</evidence>
<evidence type="ECO:0000256" key="7">
    <source>
        <dbReference type="ARBA" id="ARBA00023235"/>
    </source>
</evidence>
<evidence type="ECO:0000256" key="5">
    <source>
        <dbReference type="ARBA" id="ARBA00023110"/>
    </source>
</evidence>
<evidence type="ECO:0000256" key="2">
    <source>
        <dbReference type="ARBA" id="ARBA00004496"/>
    </source>
</evidence>
<dbReference type="RefSeq" id="WP_212674796.1">
    <property type="nucleotide sequence ID" value="NZ_JAGSPJ010000002.1"/>
</dbReference>
<evidence type="ECO:0000256" key="3">
    <source>
        <dbReference type="ARBA" id="ARBA00006577"/>
    </source>
</evidence>
<evidence type="ECO:0000256" key="6">
    <source>
        <dbReference type="ARBA" id="ARBA00023186"/>
    </source>
</evidence>
<keyword evidence="12" id="KW-1185">Reference proteome</keyword>
<comment type="catalytic activity">
    <reaction evidence="1 9">
        <text>[protein]-peptidylproline (omega=180) = [protein]-peptidylproline (omega=0)</text>
        <dbReference type="Rhea" id="RHEA:16237"/>
        <dbReference type="Rhea" id="RHEA-COMP:10747"/>
        <dbReference type="Rhea" id="RHEA-COMP:10748"/>
        <dbReference type="ChEBI" id="CHEBI:83833"/>
        <dbReference type="ChEBI" id="CHEBI:83834"/>
        <dbReference type="EC" id="5.2.1.8"/>
    </reaction>
</comment>
<accession>A0A941IER6</accession>
<evidence type="ECO:0000256" key="4">
    <source>
        <dbReference type="ARBA" id="ARBA00022490"/>
    </source>
</evidence>
<organism evidence="11 12">
    <name type="scientific">Undibacterium fentianense</name>
    <dbReference type="NCBI Taxonomy" id="2828728"/>
    <lineage>
        <taxon>Bacteria</taxon>
        <taxon>Pseudomonadati</taxon>
        <taxon>Pseudomonadota</taxon>
        <taxon>Betaproteobacteria</taxon>
        <taxon>Burkholderiales</taxon>
        <taxon>Oxalobacteraceae</taxon>
        <taxon>Undibacterium</taxon>
    </lineage>
</organism>
<dbReference type="GO" id="GO:0003755">
    <property type="term" value="F:peptidyl-prolyl cis-trans isomerase activity"/>
    <property type="evidence" value="ECO:0007669"/>
    <property type="project" value="UniProtKB-KW"/>
</dbReference>
<evidence type="ECO:0000259" key="10">
    <source>
        <dbReference type="PROSITE" id="PS50059"/>
    </source>
</evidence>
<comment type="function">
    <text evidence="8">Also involved in hydrogenase metallocenter assembly, probably by participating in the nickel insertion step. This function in hydrogenase biosynthesis requires chaperone activity and the presence of the metal-binding domain, but not PPIase activity.</text>
</comment>
<protein>
    <recommendedName>
        <fullName evidence="9">peptidylprolyl isomerase</fullName>
        <ecNumber evidence="9">5.2.1.8</ecNumber>
    </recommendedName>
</protein>
<evidence type="ECO:0000313" key="12">
    <source>
        <dbReference type="Proteomes" id="UP000678545"/>
    </source>
</evidence>
<dbReference type="GO" id="GO:0042026">
    <property type="term" value="P:protein refolding"/>
    <property type="evidence" value="ECO:0007669"/>
    <property type="project" value="UniProtKB-ARBA"/>
</dbReference>
<evidence type="ECO:0000313" key="11">
    <source>
        <dbReference type="EMBL" id="MBR7799667.1"/>
    </source>
</evidence>
<dbReference type="InterPro" id="IPR046357">
    <property type="entry name" value="PPIase_dom_sf"/>
</dbReference>
<keyword evidence="5 9" id="KW-0697">Rotamase</keyword>
<dbReference type="PROSITE" id="PS50059">
    <property type="entry name" value="FKBP_PPIASE"/>
    <property type="match status" value="1"/>
</dbReference>
<dbReference type="EMBL" id="JAGSPJ010000002">
    <property type="protein sequence ID" value="MBR7799667.1"/>
    <property type="molecule type" value="Genomic_DNA"/>
</dbReference>
<dbReference type="Gene3D" id="3.10.50.40">
    <property type="match status" value="1"/>
</dbReference>